<comment type="caution">
    <text evidence="1">The sequence shown here is derived from an EMBL/GenBank/DDBJ whole genome shotgun (WGS) entry which is preliminary data.</text>
</comment>
<gene>
    <name evidence="1" type="ORF">GCM10009751_00230</name>
</gene>
<protein>
    <recommendedName>
        <fullName evidence="3">Helicase/secretion neighborhood CpaE-like protein</fullName>
    </recommendedName>
</protein>
<dbReference type="PANTHER" id="PTHR43384:SF11">
    <property type="entry name" value="SEPTUM SITE DETERMINING PROTEIN"/>
    <property type="match status" value="1"/>
</dbReference>
<evidence type="ECO:0000313" key="2">
    <source>
        <dbReference type="Proteomes" id="UP001501094"/>
    </source>
</evidence>
<dbReference type="NCBIfam" id="TIGR03815">
    <property type="entry name" value="CpaE_hom_Actino"/>
    <property type="match status" value="1"/>
</dbReference>
<accession>A0ABN2N242</accession>
<evidence type="ECO:0000313" key="1">
    <source>
        <dbReference type="EMBL" id="GAA1848069.1"/>
    </source>
</evidence>
<evidence type="ECO:0008006" key="3">
    <source>
        <dbReference type="Google" id="ProtNLM"/>
    </source>
</evidence>
<organism evidence="1 2">
    <name type="scientific">Myceligenerans crystallogenes</name>
    <dbReference type="NCBI Taxonomy" id="316335"/>
    <lineage>
        <taxon>Bacteria</taxon>
        <taxon>Bacillati</taxon>
        <taxon>Actinomycetota</taxon>
        <taxon>Actinomycetes</taxon>
        <taxon>Micrococcales</taxon>
        <taxon>Promicromonosporaceae</taxon>
        <taxon>Myceligenerans</taxon>
    </lineage>
</organism>
<dbReference type="Gene3D" id="3.40.50.300">
    <property type="entry name" value="P-loop containing nucleotide triphosphate hydrolases"/>
    <property type="match status" value="1"/>
</dbReference>
<proteinExistence type="predicted"/>
<name>A0ABN2N242_9MICO</name>
<dbReference type="EMBL" id="BAAANL010000001">
    <property type="protein sequence ID" value="GAA1848069.1"/>
    <property type="molecule type" value="Genomic_DNA"/>
</dbReference>
<dbReference type="SUPFAM" id="SSF52540">
    <property type="entry name" value="P-loop containing nucleoside triphosphate hydrolases"/>
    <property type="match status" value="1"/>
</dbReference>
<reference evidence="1 2" key="1">
    <citation type="journal article" date="2019" name="Int. J. Syst. Evol. Microbiol.">
        <title>The Global Catalogue of Microorganisms (GCM) 10K type strain sequencing project: providing services to taxonomists for standard genome sequencing and annotation.</title>
        <authorList>
            <consortium name="The Broad Institute Genomics Platform"/>
            <consortium name="The Broad Institute Genome Sequencing Center for Infectious Disease"/>
            <person name="Wu L."/>
            <person name="Ma J."/>
        </authorList>
    </citation>
    <scope>NUCLEOTIDE SEQUENCE [LARGE SCALE GENOMIC DNA]</scope>
    <source>
        <strain evidence="1 2">JCM 14326</strain>
    </source>
</reference>
<dbReference type="InterPro" id="IPR022521">
    <property type="entry name" value="Rv3660c"/>
</dbReference>
<keyword evidence="2" id="KW-1185">Reference proteome</keyword>
<dbReference type="RefSeq" id="WP_344098631.1">
    <property type="nucleotide sequence ID" value="NZ_BAAANL010000001.1"/>
</dbReference>
<dbReference type="InterPro" id="IPR050625">
    <property type="entry name" value="ParA/MinD_ATPase"/>
</dbReference>
<dbReference type="Proteomes" id="UP001501094">
    <property type="component" value="Unassembled WGS sequence"/>
</dbReference>
<dbReference type="InterPro" id="IPR027417">
    <property type="entry name" value="P-loop_NTPase"/>
</dbReference>
<sequence>MGPQQRVIGVTGAVGGVGASTAAAATALGMIRRGRPAVLVDLDHGAPGIELPLGIEDAQGVRWPDLSEAQGEVDGEGLVSVLPHWRGVPVVSGRRRSPLPADDVVLDVCAGIARTGRVVVLDLPRPSSWSGAVRALLRGCDVAVLVAPLTFAGAAAAELVRDQFLAAGVPDVRVVVRGPAPGRVVPELLGDALGLPVEGTLLRDRSLPEAVERGDGPPAGSRNAVGRLAAELGAAL</sequence>
<dbReference type="PANTHER" id="PTHR43384">
    <property type="entry name" value="SEPTUM SITE-DETERMINING PROTEIN MIND HOMOLOG, CHLOROPLASTIC-RELATED"/>
    <property type="match status" value="1"/>
</dbReference>